<reference evidence="2 3" key="1">
    <citation type="submission" date="2019-07" db="EMBL/GenBank/DDBJ databases">
        <title>De Novo Assembly of kiwifruit Actinidia rufa.</title>
        <authorList>
            <person name="Sugita-Konishi S."/>
            <person name="Sato K."/>
            <person name="Mori E."/>
            <person name="Abe Y."/>
            <person name="Kisaki G."/>
            <person name="Hamano K."/>
            <person name="Suezawa K."/>
            <person name="Otani M."/>
            <person name="Fukuda T."/>
            <person name="Manabe T."/>
            <person name="Gomi K."/>
            <person name="Tabuchi M."/>
            <person name="Akimitsu K."/>
            <person name="Kataoka I."/>
        </authorList>
    </citation>
    <scope>NUCLEOTIDE SEQUENCE [LARGE SCALE GENOMIC DNA]</scope>
    <source>
        <strain evidence="3">cv. Fuchu</strain>
    </source>
</reference>
<comment type="caution">
    <text evidence="2">The sequence shown here is derived from an EMBL/GenBank/DDBJ whole genome shotgun (WGS) entry which is preliminary data.</text>
</comment>
<proteinExistence type="predicted"/>
<accession>A0A7J0FXQ4</accession>
<dbReference type="Proteomes" id="UP000585474">
    <property type="component" value="Unassembled WGS sequence"/>
</dbReference>
<dbReference type="EMBL" id="BJWL01000015">
    <property type="protein sequence ID" value="GFZ03364.1"/>
    <property type="molecule type" value="Genomic_DNA"/>
</dbReference>
<evidence type="ECO:0000313" key="3">
    <source>
        <dbReference type="Proteomes" id="UP000585474"/>
    </source>
</evidence>
<feature type="region of interest" description="Disordered" evidence="1">
    <location>
        <begin position="178"/>
        <end position="198"/>
    </location>
</feature>
<gene>
    <name evidence="2" type="ORF">Acr_15g0019720</name>
</gene>
<protein>
    <submittedName>
        <fullName evidence="2">Uncharacterized protein</fullName>
    </submittedName>
</protein>
<organism evidence="2 3">
    <name type="scientific">Actinidia rufa</name>
    <dbReference type="NCBI Taxonomy" id="165716"/>
    <lineage>
        <taxon>Eukaryota</taxon>
        <taxon>Viridiplantae</taxon>
        <taxon>Streptophyta</taxon>
        <taxon>Embryophyta</taxon>
        <taxon>Tracheophyta</taxon>
        <taxon>Spermatophyta</taxon>
        <taxon>Magnoliopsida</taxon>
        <taxon>eudicotyledons</taxon>
        <taxon>Gunneridae</taxon>
        <taxon>Pentapetalae</taxon>
        <taxon>asterids</taxon>
        <taxon>Ericales</taxon>
        <taxon>Actinidiaceae</taxon>
        <taxon>Actinidia</taxon>
    </lineage>
</organism>
<keyword evidence="3" id="KW-1185">Reference proteome</keyword>
<name>A0A7J0FXQ4_9ERIC</name>
<dbReference type="AlphaFoldDB" id="A0A7J0FXQ4"/>
<sequence length="198" mass="21857">MDGGGESGETKGEGDGGWSQYLWMTLFGVDIGSTSDCQYFMGHEAVGKLANGVLWANSRIRNNGIFGNRILFCSKMPDPLRNQILNPFGPNPVSEPKASNDAQQAHWKHLFSRPVLGLFQPSNSKNRLKGAMHELTQASLMFGNQGQPCKVKLYDQNRTFVGPKAQLNVKRIELGNSFSKTRKMPKSEPKPFLALSSP</sequence>
<evidence type="ECO:0000256" key="1">
    <source>
        <dbReference type="SAM" id="MobiDB-lite"/>
    </source>
</evidence>
<evidence type="ECO:0000313" key="2">
    <source>
        <dbReference type="EMBL" id="GFZ03364.1"/>
    </source>
</evidence>